<feature type="non-terminal residue" evidence="1">
    <location>
        <position position="167"/>
    </location>
</feature>
<comment type="caution">
    <text evidence="1">The sequence shown here is derived from an EMBL/GenBank/DDBJ whole genome shotgun (WGS) entry which is preliminary data.</text>
</comment>
<proteinExistence type="predicted"/>
<sequence>PIHVQGLTVDLPHFHLNIGELGNTIVFDEVSLTTTNSPVRVKSIVSQNLKVRTSNAPISGTYNSSSTLSLERSNAPIDVDVGLTNDDGKHTELYMHTSNNALDARISLLTSNGTFQTKACTSNGRIGLAFPAFEADAQLKLTARTSNAPVQVVLNPAYEGWFEGRTS</sequence>
<gene>
    <name evidence="1" type="ORF">FB45DRAFT_671607</name>
</gene>
<dbReference type="EMBL" id="JARKIF010000029">
    <property type="protein sequence ID" value="KAJ7613183.1"/>
    <property type="molecule type" value="Genomic_DNA"/>
</dbReference>
<name>A0AAD7B7Q9_9AGAR</name>
<evidence type="ECO:0000313" key="2">
    <source>
        <dbReference type="Proteomes" id="UP001221142"/>
    </source>
</evidence>
<evidence type="ECO:0000313" key="1">
    <source>
        <dbReference type="EMBL" id="KAJ7613183.1"/>
    </source>
</evidence>
<dbReference type="AlphaFoldDB" id="A0AAD7B7Q9"/>
<accession>A0AAD7B7Q9</accession>
<reference evidence="1" key="1">
    <citation type="submission" date="2023-03" db="EMBL/GenBank/DDBJ databases">
        <title>Massive genome expansion in bonnet fungi (Mycena s.s.) driven by repeated elements and novel gene families across ecological guilds.</title>
        <authorList>
            <consortium name="Lawrence Berkeley National Laboratory"/>
            <person name="Harder C.B."/>
            <person name="Miyauchi S."/>
            <person name="Viragh M."/>
            <person name="Kuo A."/>
            <person name="Thoen E."/>
            <person name="Andreopoulos B."/>
            <person name="Lu D."/>
            <person name="Skrede I."/>
            <person name="Drula E."/>
            <person name="Henrissat B."/>
            <person name="Morin E."/>
            <person name="Kohler A."/>
            <person name="Barry K."/>
            <person name="LaButti K."/>
            <person name="Morin E."/>
            <person name="Salamov A."/>
            <person name="Lipzen A."/>
            <person name="Mereny Z."/>
            <person name="Hegedus B."/>
            <person name="Baldrian P."/>
            <person name="Stursova M."/>
            <person name="Weitz H."/>
            <person name="Taylor A."/>
            <person name="Grigoriev I.V."/>
            <person name="Nagy L.G."/>
            <person name="Martin F."/>
            <person name="Kauserud H."/>
        </authorList>
    </citation>
    <scope>NUCLEOTIDE SEQUENCE</scope>
    <source>
        <strain evidence="1">9284</strain>
    </source>
</reference>
<protein>
    <submittedName>
        <fullName evidence="1">Uncharacterized protein</fullName>
    </submittedName>
</protein>
<organism evidence="1 2">
    <name type="scientific">Roridomyces roridus</name>
    <dbReference type="NCBI Taxonomy" id="1738132"/>
    <lineage>
        <taxon>Eukaryota</taxon>
        <taxon>Fungi</taxon>
        <taxon>Dikarya</taxon>
        <taxon>Basidiomycota</taxon>
        <taxon>Agaricomycotina</taxon>
        <taxon>Agaricomycetes</taxon>
        <taxon>Agaricomycetidae</taxon>
        <taxon>Agaricales</taxon>
        <taxon>Marasmiineae</taxon>
        <taxon>Mycenaceae</taxon>
        <taxon>Roridomyces</taxon>
    </lineage>
</organism>
<feature type="non-terminal residue" evidence="1">
    <location>
        <position position="1"/>
    </location>
</feature>
<dbReference type="Proteomes" id="UP001221142">
    <property type="component" value="Unassembled WGS sequence"/>
</dbReference>
<keyword evidence="2" id="KW-1185">Reference proteome</keyword>